<keyword evidence="12" id="KW-1185">Reference proteome</keyword>
<gene>
    <name evidence="11" type="ORF">KFK09_026615</name>
</gene>
<evidence type="ECO:0008006" key="13">
    <source>
        <dbReference type="Google" id="ProtNLM"/>
    </source>
</evidence>
<evidence type="ECO:0000259" key="10">
    <source>
        <dbReference type="Pfam" id="PF26138"/>
    </source>
</evidence>
<proteinExistence type="inferred from homology"/>
<sequence>MGGFTDSRSPGNRAEVMANDDSYELSGETEPDSMDDEEDEIQFNNLFVAATCAIYMYHEKYIWKAPSMPSKETGEMWVLNVLNGDPSRCLEAFRMPKEIFIDLLGELGSKYGLRGSRSTSIKEVLAMTLSVLGCNESNRTVCKRFQHSGETVSRYFNEGLMALARMSLDIISPSDFEPNIARDTKYMPYFKDCIGIIDSTHVKARVTVNDQVAHTGKKEPPKQKVLAVCDFNMCFTFVVPGWEGSTEDGTILNQVISDPAHNFPAPLKGKYYLVNCRCPMRRGFLQPYRENDRLPDFWPFCEFSHDYQRVFNQRHSSLHSVIKRAFGIWKKKWIVLQDMPFFSFEKQRLIVAATMALHNYIRRHHSRSDPDFREYDENPEFVPSETQKYHVAEDPISQPGEYNGQDEYDYSDEDDLDFEGENDDTLSMAQLRDRIAHELATGAVSI</sequence>
<comment type="similarity">
    <text evidence="3">Belongs to the HARBI1 family.</text>
</comment>
<dbReference type="Pfam" id="PF26138">
    <property type="entry name" value="DUF8040"/>
    <property type="match status" value="1"/>
</dbReference>
<comment type="cofactor">
    <cofactor evidence="1">
        <name>a divalent metal cation</name>
        <dbReference type="ChEBI" id="CHEBI:60240"/>
    </cofactor>
</comment>
<evidence type="ECO:0000256" key="3">
    <source>
        <dbReference type="ARBA" id="ARBA00006958"/>
    </source>
</evidence>
<organism evidence="11 12">
    <name type="scientific">Dendrobium nobile</name>
    <name type="common">Orchid</name>
    <dbReference type="NCBI Taxonomy" id="94219"/>
    <lineage>
        <taxon>Eukaryota</taxon>
        <taxon>Viridiplantae</taxon>
        <taxon>Streptophyta</taxon>
        <taxon>Embryophyta</taxon>
        <taxon>Tracheophyta</taxon>
        <taxon>Spermatophyta</taxon>
        <taxon>Magnoliopsida</taxon>
        <taxon>Liliopsida</taxon>
        <taxon>Asparagales</taxon>
        <taxon>Orchidaceae</taxon>
        <taxon>Epidendroideae</taxon>
        <taxon>Malaxideae</taxon>
        <taxon>Dendrobiinae</taxon>
        <taxon>Dendrobium</taxon>
    </lineage>
</organism>
<feature type="region of interest" description="Disordered" evidence="8">
    <location>
        <begin position="1"/>
        <end position="36"/>
    </location>
</feature>
<protein>
    <recommendedName>
        <fullName evidence="13">DDE Tnp4 domain-containing protein</fullName>
    </recommendedName>
</protein>
<dbReference type="InterPro" id="IPR058353">
    <property type="entry name" value="DUF8040"/>
</dbReference>
<dbReference type="GO" id="GO:0046872">
    <property type="term" value="F:metal ion binding"/>
    <property type="evidence" value="ECO:0007669"/>
    <property type="project" value="UniProtKB-KW"/>
</dbReference>
<feature type="compositionally biased region" description="Acidic residues" evidence="8">
    <location>
        <begin position="21"/>
        <end position="36"/>
    </location>
</feature>
<feature type="domain" description="DUF8040" evidence="10">
    <location>
        <begin position="70"/>
        <end position="164"/>
    </location>
</feature>
<feature type="compositionally biased region" description="Polar residues" evidence="8">
    <location>
        <begin position="1"/>
        <end position="10"/>
    </location>
</feature>
<dbReference type="AlphaFoldDB" id="A0A8T3A8L6"/>
<name>A0A8T3A8L6_DENNO</name>
<dbReference type="GO" id="GO:0004518">
    <property type="term" value="F:nuclease activity"/>
    <property type="evidence" value="ECO:0007669"/>
    <property type="project" value="UniProtKB-KW"/>
</dbReference>
<feature type="domain" description="DDE Tnp4" evidence="9">
    <location>
        <begin position="197"/>
        <end position="359"/>
    </location>
</feature>
<dbReference type="GO" id="GO:0005634">
    <property type="term" value="C:nucleus"/>
    <property type="evidence" value="ECO:0007669"/>
    <property type="project" value="UniProtKB-SubCell"/>
</dbReference>
<feature type="compositionally biased region" description="Acidic residues" evidence="8">
    <location>
        <begin position="404"/>
        <end position="419"/>
    </location>
</feature>
<dbReference type="EMBL" id="JAGYWB010000018">
    <property type="protein sequence ID" value="KAI0492344.1"/>
    <property type="molecule type" value="Genomic_DNA"/>
</dbReference>
<dbReference type="PANTHER" id="PTHR22930">
    <property type="match status" value="1"/>
</dbReference>
<evidence type="ECO:0000259" key="9">
    <source>
        <dbReference type="Pfam" id="PF13359"/>
    </source>
</evidence>
<evidence type="ECO:0000313" key="11">
    <source>
        <dbReference type="EMBL" id="KAI0492344.1"/>
    </source>
</evidence>
<evidence type="ECO:0000256" key="5">
    <source>
        <dbReference type="ARBA" id="ARBA00022723"/>
    </source>
</evidence>
<comment type="caution">
    <text evidence="11">The sequence shown here is derived from an EMBL/GenBank/DDBJ whole genome shotgun (WGS) entry which is preliminary data.</text>
</comment>
<evidence type="ECO:0000256" key="8">
    <source>
        <dbReference type="SAM" id="MobiDB-lite"/>
    </source>
</evidence>
<reference evidence="11" key="1">
    <citation type="journal article" date="2022" name="Front. Genet.">
        <title>Chromosome-Scale Assembly of the Dendrobium nobile Genome Provides Insights Into the Molecular Mechanism of the Biosynthesis of the Medicinal Active Ingredient of Dendrobium.</title>
        <authorList>
            <person name="Xu Q."/>
            <person name="Niu S.-C."/>
            <person name="Li K.-L."/>
            <person name="Zheng P.-J."/>
            <person name="Zhang X.-J."/>
            <person name="Jia Y."/>
            <person name="Liu Y."/>
            <person name="Niu Y.-X."/>
            <person name="Yu L.-H."/>
            <person name="Chen D.-F."/>
            <person name="Zhang G.-Q."/>
        </authorList>
    </citation>
    <scope>NUCLEOTIDE SEQUENCE</scope>
    <source>
        <tissue evidence="11">Leaf</tissue>
    </source>
</reference>
<evidence type="ECO:0000256" key="4">
    <source>
        <dbReference type="ARBA" id="ARBA00022722"/>
    </source>
</evidence>
<dbReference type="Proteomes" id="UP000829196">
    <property type="component" value="Unassembled WGS sequence"/>
</dbReference>
<keyword evidence="7" id="KW-0539">Nucleus</keyword>
<accession>A0A8T3A8L6</accession>
<keyword evidence="4" id="KW-0540">Nuclease</keyword>
<evidence type="ECO:0000313" key="12">
    <source>
        <dbReference type="Proteomes" id="UP000829196"/>
    </source>
</evidence>
<dbReference type="InterPro" id="IPR045249">
    <property type="entry name" value="HARBI1-like"/>
</dbReference>
<dbReference type="GO" id="GO:0016787">
    <property type="term" value="F:hydrolase activity"/>
    <property type="evidence" value="ECO:0007669"/>
    <property type="project" value="UniProtKB-KW"/>
</dbReference>
<dbReference type="Pfam" id="PF13359">
    <property type="entry name" value="DDE_Tnp_4"/>
    <property type="match status" value="1"/>
</dbReference>
<evidence type="ECO:0000256" key="6">
    <source>
        <dbReference type="ARBA" id="ARBA00022801"/>
    </source>
</evidence>
<keyword evidence="5" id="KW-0479">Metal-binding</keyword>
<dbReference type="OrthoDB" id="784298at2759"/>
<evidence type="ECO:0000256" key="2">
    <source>
        <dbReference type="ARBA" id="ARBA00004123"/>
    </source>
</evidence>
<evidence type="ECO:0000256" key="1">
    <source>
        <dbReference type="ARBA" id="ARBA00001968"/>
    </source>
</evidence>
<comment type="subcellular location">
    <subcellularLocation>
        <location evidence="2">Nucleus</location>
    </subcellularLocation>
</comment>
<feature type="region of interest" description="Disordered" evidence="8">
    <location>
        <begin position="394"/>
        <end position="419"/>
    </location>
</feature>
<keyword evidence="6" id="KW-0378">Hydrolase</keyword>
<dbReference type="PANTHER" id="PTHR22930:SF221">
    <property type="entry name" value="NUCLEASE HARBI1"/>
    <property type="match status" value="1"/>
</dbReference>
<evidence type="ECO:0000256" key="7">
    <source>
        <dbReference type="ARBA" id="ARBA00023242"/>
    </source>
</evidence>
<dbReference type="InterPro" id="IPR027806">
    <property type="entry name" value="HARBI1_dom"/>
</dbReference>